<dbReference type="InterPro" id="IPR046349">
    <property type="entry name" value="C1-like_sf"/>
</dbReference>
<dbReference type="EMBL" id="PNBA02000009">
    <property type="protein sequence ID" value="KAG6414099.1"/>
    <property type="molecule type" value="Genomic_DNA"/>
</dbReference>
<reference evidence="1" key="2">
    <citation type="submission" date="2020-08" db="EMBL/GenBank/DDBJ databases">
        <title>Plant Genome Project.</title>
        <authorList>
            <person name="Zhang R.-G."/>
        </authorList>
    </citation>
    <scope>NUCLEOTIDE SEQUENCE</scope>
    <source>
        <strain evidence="1">Huo1</strain>
        <tissue evidence="1">Leaf</tissue>
    </source>
</reference>
<protein>
    <recommendedName>
        <fullName evidence="3">DC1 domain-containing protein</fullName>
    </recommendedName>
</protein>
<reference evidence="1" key="1">
    <citation type="submission" date="2018-01" db="EMBL/GenBank/DDBJ databases">
        <authorList>
            <person name="Mao J.F."/>
        </authorList>
    </citation>
    <scope>NUCLEOTIDE SEQUENCE</scope>
    <source>
        <strain evidence="1">Huo1</strain>
        <tissue evidence="1">Leaf</tissue>
    </source>
</reference>
<keyword evidence="2" id="KW-1185">Reference proteome</keyword>
<dbReference type="SUPFAM" id="SSF57889">
    <property type="entry name" value="Cysteine-rich domain"/>
    <property type="match status" value="1"/>
</dbReference>
<sequence>MGSATECSSCSSFKLHVKCALLPKTVRHGYDQHHLRLATKAQEGGANGTDEFFYEVCEERIDIEQWNYSCSECDQWFHVDYIPFIDRLSRIKLGCHVRVDVHGCPFALVRRDDSVCIGHKCGSCRETLRLGDDGLAYECCNCRKEIRNMIRD</sequence>
<evidence type="ECO:0000313" key="2">
    <source>
        <dbReference type="Proteomes" id="UP000298416"/>
    </source>
</evidence>
<dbReference type="Proteomes" id="UP000298416">
    <property type="component" value="Unassembled WGS sequence"/>
</dbReference>
<gene>
    <name evidence="1" type="ORF">SASPL_126817</name>
</gene>
<dbReference type="AlphaFoldDB" id="A0A8X8XK80"/>
<name>A0A8X8XK80_SALSN</name>
<evidence type="ECO:0000313" key="1">
    <source>
        <dbReference type="EMBL" id="KAG6414099.1"/>
    </source>
</evidence>
<organism evidence="1">
    <name type="scientific">Salvia splendens</name>
    <name type="common">Scarlet sage</name>
    <dbReference type="NCBI Taxonomy" id="180675"/>
    <lineage>
        <taxon>Eukaryota</taxon>
        <taxon>Viridiplantae</taxon>
        <taxon>Streptophyta</taxon>
        <taxon>Embryophyta</taxon>
        <taxon>Tracheophyta</taxon>
        <taxon>Spermatophyta</taxon>
        <taxon>Magnoliopsida</taxon>
        <taxon>eudicotyledons</taxon>
        <taxon>Gunneridae</taxon>
        <taxon>Pentapetalae</taxon>
        <taxon>asterids</taxon>
        <taxon>lamiids</taxon>
        <taxon>Lamiales</taxon>
        <taxon>Lamiaceae</taxon>
        <taxon>Nepetoideae</taxon>
        <taxon>Mentheae</taxon>
        <taxon>Salviinae</taxon>
        <taxon>Salvia</taxon>
        <taxon>Salvia subgen. Calosphace</taxon>
        <taxon>core Calosphace</taxon>
    </lineage>
</organism>
<comment type="caution">
    <text evidence="1">The sequence shown here is derived from an EMBL/GenBank/DDBJ whole genome shotgun (WGS) entry which is preliminary data.</text>
</comment>
<dbReference type="PANTHER" id="PTHR32410:SF216">
    <property type="entry name" value="PHORBOL-ESTER_DAG-TYPE DOMAIN-CONTAINING PROTEIN"/>
    <property type="match status" value="1"/>
</dbReference>
<proteinExistence type="predicted"/>
<dbReference type="InterPro" id="IPR053192">
    <property type="entry name" value="Vacuole_Formation_Reg"/>
</dbReference>
<dbReference type="PANTHER" id="PTHR32410">
    <property type="entry name" value="CYSTEINE/HISTIDINE-RICH C1 DOMAIN FAMILY PROTEIN"/>
    <property type="match status" value="1"/>
</dbReference>
<evidence type="ECO:0008006" key="3">
    <source>
        <dbReference type="Google" id="ProtNLM"/>
    </source>
</evidence>
<accession>A0A8X8XK80</accession>